<accession>A0A2W5UGA2</accession>
<comment type="caution">
    <text evidence="2">The sequence shown here is derived from an EMBL/GenBank/DDBJ whole genome shotgun (WGS) entry which is preliminary data.</text>
</comment>
<feature type="signal peptide" evidence="1">
    <location>
        <begin position="1"/>
        <end position="19"/>
    </location>
</feature>
<keyword evidence="1" id="KW-0732">Signal</keyword>
<evidence type="ECO:0000256" key="1">
    <source>
        <dbReference type="SAM" id="SignalP"/>
    </source>
</evidence>
<evidence type="ECO:0000313" key="2">
    <source>
        <dbReference type="EMBL" id="PZR08008.1"/>
    </source>
</evidence>
<sequence length="170" mass="18897">MWCAVMKPFVAAALLSFGAAEVLTGDYRAVTMESGQRRHFRVPKLETITGSSGRCVEEGMTGDEPETIWVEAACGGVRTSLLWKKDGTRVHVMVCAEDVETRTSEQLKFRQKIEKELKSLKSVTACVRNGRVELWGWVKNASEQAQLEALVKKHGLDGLKNNAELVKTEE</sequence>
<evidence type="ECO:0000313" key="3">
    <source>
        <dbReference type="Proteomes" id="UP000249061"/>
    </source>
</evidence>
<dbReference type="AlphaFoldDB" id="A0A2W5UGA2"/>
<evidence type="ECO:0008006" key="4">
    <source>
        <dbReference type="Google" id="ProtNLM"/>
    </source>
</evidence>
<gene>
    <name evidence="2" type="ORF">DI536_25570</name>
</gene>
<dbReference type="EMBL" id="QFQP01000027">
    <property type="protein sequence ID" value="PZR08008.1"/>
    <property type="molecule type" value="Genomic_DNA"/>
</dbReference>
<protein>
    <recommendedName>
        <fullName evidence="4">BON domain-containing protein</fullName>
    </recommendedName>
</protein>
<organism evidence="2 3">
    <name type="scientific">Archangium gephyra</name>
    <dbReference type="NCBI Taxonomy" id="48"/>
    <lineage>
        <taxon>Bacteria</taxon>
        <taxon>Pseudomonadati</taxon>
        <taxon>Myxococcota</taxon>
        <taxon>Myxococcia</taxon>
        <taxon>Myxococcales</taxon>
        <taxon>Cystobacterineae</taxon>
        <taxon>Archangiaceae</taxon>
        <taxon>Archangium</taxon>
    </lineage>
</organism>
<proteinExistence type="predicted"/>
<dbReference type="Proteomes" id="UP000249061">
    <property type="component" value="Unassembled WGS sequence"/>
</dbReference>
<reference evidence="2 3" key="1">
    <citation type="submission" date="2017-08" db="EMBL/GenBank/DDBJ databases">
        <title>Infants hospitalized years apart are colonized by the same room-sourced microbial strains.</title>
        <authorList>
            <person name="Brooks B."/>
            <person name="Olm M.R."/>
            <person name="Firek B.A."/>
            <person name="Baker R."/>
            <person name="Thomas B.C."/>
            <person name="Morowitz M.J."/>
            <person name="Banfield J.F."/>
        </authorList>
    </citation>
    <scope>NUCLEOTIDE SEQUENCE [LARGE SCALE GENOMIC DNA]</scope>
    <source>
        <strain evidence="2">S2_003_000_R2_14</strain>
    </source>
</reference>
<name>A0A2W5UGA2_9BACT</name>
<feature type="chain" id="PRO_5016133103" description="BON domain-containing protein" evidence="1">
    <location>
        <begin position="20"/>
        <end position="170"/>
    </location>
</feature>